<dbReference type="GO" id="GO:0016773">
    <property type="term" value="F:phosphotransferase activity, alcohol group as acceptor"/>
    <property type="evidence" value="ECO:0007669"/>
    <property type="project" value="TreeGrafter"/>
</dbReference>
<dbReference type="InterPro" id="IPR024869">
    <property type="entry name" value="FAM20"/>
</dbReference>
<feature type="binding site" evidence="1">
    <location>
        <position position="44"/>
    </location>
    <ligand>
        <name>ATP</name>
        <dbReference type="ChEBI" id="CHEBI:30616"/>
    </ligand>
</feature>
<dbReference type="GO" id="GO:0005524">
    <property type="term" value="F:ATP binding"/>
    <property type="evidence" value="ECO:0007669"/>
    <property type="project" value="UniProtKB-KW"/>
</dbReference>
<evidence type="ECO:0000256" key="1">
    <source>
        <dbReference type="PIRSR" id="PIRSR624869-2"/>
    </source>
</evidence>
<sequence length="97" mass="11320">IVSEGSQLKFQFTFADGAQARFKPMRQVVDRENRLDSFNRDFFEHYQAEIAGFHLDRVLGFHRAVPTTGRVVNMTRILSSWASDRRFLSGCLQITHW</sequence>
<feature type="binding site" evidence="2">
    <location>
        <position position="44"/>
    </location>
    <ligand>
        <name>Mn(2+)</name>
        <dbReference type="ChEBI" id="CHEBI:29035"/>
    </ligand>
</feature>
<keyword evidence="2" id="KW-0479">Metal-binding</keyword>
<evidence type="ECO:0000313" key="4">
    <source>
        <dbReference type="Proteomes" id="UP000678393"/>
    </source>
</evidence>
<dbReference type="PANTHER" id="PTHR12450:SF22">
    <property type="entry name" value="EXTRACELLULAR SERINE_THREONINE PROTEIN CG31145"/>
    <property type="match status" value="1"/>
</dbReference>
<dbReference type="OrthoDB" id="8583677at2759"/>
<evidence type="ECO:0000313" key="3">
    <source>
        <dbReference type="EMBL" id="CAG5116994.1"/>
    </source>
</evidence>
<gene>
    <name evidence="3" type="ORF">CUNI_LOCUS2552</name>
</gene>
<dbReference type="GO" id="GO:0046872">
    <property type="term" value="F:metal ion binding"/>
    <property type="evidence" value="ECO:0007669"/>
    <property type="project" value="UniProtKB-KW"/>
</dbReference>
<keyword evidence="2" id="KW-0464">Manganese</keyword>
<evidence type="ECO:0000256" key="2">
    <source>
        <dbReference type="PIRSR" id="PIRSR624869-3"/>
    </source>
</evidence>
<organism evidence="3 4">
    <name type="scientific">Candidula unifasciata</name>
    <dbReference type="NCBI Taxonomy" id="100452"/>
    <lineage>
        <taxon>Eukaryota</taxon>
        <taxon>Metazoa</taxon>
        <taxon>Spiralia</taxon>
        <taxon>Lophotrochozoa</taxon>
        <taxon>Mollusca</taxon>
        <taxon>Gastropoda</taxon>
        <taxon>Heterobranchia</taxon>
        <taxon>Euthyneura</taxon>
        <taxon>Panpulmonata</taxon>
        <taxon>Eupulmonata</taxon>
        <taxon>Stylommatophora</taxon>
        <taxon>Helicina</taxon>
        <taxon>Helicoidea</taxon>
        <taxon>Geomitridae</taxon>
        <taxon>Candidula</taxon>
    </lineage>
</organism>
<accession>A0A8S3YJQ2</accession>
<dbReference type="EMBL" id="CAJHNH020000333">
    <property type="protein sequence ID" value="CAG5116994.1"/>
    <property type="molecule type" value="Genomic_DNA"/>
</dbReference>
<keyword evidence="1" id="KW-0547">Nucleotide-binding</keyword>
<dbReference type="PANTHER" id="PTHR12450">
    <property type="entry name" value="DENTIN MATRIX PROTEIN 4 PROTEIN FAM20"/>
    <property type="match status" value="1"/>
</dbReference>
<feature type="non-terminal residue" evidence="3">
    <location>
        <position position="1"/>
    </location>
</feature>
<dbReference type="AlphaFoldDB" id="A0A8S3YJQ2"/>
<feature type="binding site" evidence="1">
    <location>
        <position position="7"/>
    </location>
    <ligand>
        <name>ATP</name>
        <dbReference type="ChEBI" id="CHEBI:30616"/>
    </ligand>
</feature>
<protein>
    <submittedName>
        <fullName evidence="3">Uncharacterized protein</fullName>
    </submittedName>
</protein>
<keyword evidence="4" id="KW-1185">Reference proteome</keyword>
<comment type="cofactor">
    <cofactor evidence="2">
        <name>Mn(2+)</name>
        <dbReference type="ChEBI" id="CHEBI:29035"/>
    </cofactor>
</comment>
<reference evidence="3" key="1">
    <citation type="submission" date="2021-04" db="EMBL/GenBank/DDBJ databases">
        <authorList>
            <consortium name="Molecular Ecology Group"/>
        </authorList>
    </citation>
    <scope>NUCLEOTIDE SEQUENCE</scope>
</reference>
<keyword evidence="1" id="KW-0067">ATP-binding</keyword>
<dbReference type="GO" id="GO:0005794">
    <property type="term" value="C:Golgi apparatus"/>
    <property type="evidence" value="ECO:0007669"/>
    <property type="project" value="TreeGrafter"/>
</dbReference>
<name>A0A8S3YJQ2_9EUPU</name>
<comment type="caution">
    <text evidence="3">The sequence shown here is derived from an EMBL/GenBank/DDBJ whole genome shotgun (WGS) entry which is preliminary data.</text>
</comment>
<feature type="binding site" evidence="1">
    <location>
        <position position="23"/>
    </location>
    <ligand>
        <name>ATP</name>
        <dbReference type="ChEBI" id="CHEBI:30616"/>
    </ligand>
</feature>
<dbReference type="Proteomes" id="UP000678393">
    <property type="component" value="Unassembled WGS sequence"/>
</dbReference>
<proteinExistence type="predicted"/>